<evidence type="ECO:0000313" key="2">
    <source>
        <dbReference type="Proteomes" id="UP001055185"/>
    </source>
</evidence>
<dbReference type="RefSeq" id="WP_238315448.1">
    <property type="nucleotide sequence ID" value="NZ_BQKV01000002.1"/>
</dbReference>
<comment type="caution">
    <text evidence="1">The sequence shown here is derived from an EMBL/GenBank/DDBJ whole genome shotgun (WGS) entry which is preliminary data.</text>
</comment>
<dbReference type="Proteomes" id="UP001055185">
    <property type="component" value="Unassembled WGS sequence"/>
</dbReference>
<sequence length="61" mass="7056">MQSAEKLEDVSTAEYEAQMFAFTNEQVISCRARMAEKLSTPRFYVKFSTFLLTGWLLVDIL</sequence>
<dbReference type="AlphaFoldDB" id="A0AA37IVG3"/>
<dbReference type="EMBL" id="BQKV01000002">
    <property type="protein sequence ID" value="GJN63423.1"/>
    <property type="molecule type" value="Genomic_DNA"/>
</dbReference>
<protein>
    <submittedName>
        <fullName evidence="1">Uncharacterized protein</fullName>
    </submittedName>
</protein>
<organism evidence="1 2">
    <name type="scientific">Faecalibacterium gallinarum</name>
    <dbReference type="NCBI Taxonomy" id="2903556"/>
    <lineage>
        <taxon>Bacteria</taxon>
        <taxon>Bacillati</taxon>
        <taxon>Bacillota</taxon>
        <taxon>Clostridia</taxon>
        <taxon>Eubacteriales</taxon>
        <taxon>Oscillospiraceae</taxon>
        <taxon>Faecalibacterium</taxon>
    </lineage>
</organism>
<reference evidence="1" key="1">
    <citation type="journal article" date="2022" name="Int. J. Syst. Evol. Microbiol.">
        <title>Genome-based, phenotypic and chemotaxonomic classification of Faecalibacterium strains: proposal of three novel species Faecalibacterium duncaniae sp. nov., Faecalibacterium hattorii sp. nov. and Faecalibacterium gallinarum sp. nov. .</title>
        <authorList>
            <person name="Sakamoto M."/>
            <person name="Sakurai N."/>
            <person name="Tanno H."/>
            <person name="Iino T."/>
            <person name="Ohkuma M."/>
            <person name="Endo A."/>
        </authorList>
    </citation>
    <scope>NUCLEOTIDE SEQUENCE</scope>
    <source>
        <strain evidence="1">JCM 17207</strain>
    </source>
</reference>
<keyword evidence="2" id="KW-1185">Reference proteome</keyword>
<evidence type="ECO:0000313" key="1">
    <source>
        <dbReference type="EMBL" id="GJN63423.1"/>
    </source>
</evidence>
<accession>A0AA37IVG3</accession>
<gene>
    <name evidence="1" type="ORF">JCM17207_00480</name>
</gene>
<proteinExistence type="predicted"/>
<name>A0AA37IVG3_9FIRM</name>